<feature type="compositionally biased region" description="Basic residues" evidence="1">
    <location>
        <begin position="243"/>
        <end position="257"/>
    </location>
</feature>
<organism evidence="2 3">
    <name type="scientific">Leptidea sinapis</name>
    <dbReference type="NCBI Taxonomy" id="189913"/>
    <lineage>
        <taxon>Eukaryota</taxon>
        <taxon>Metazoa</taxon>
        <taxon>Ecdysozoa</taxon>
        <taxon>Arthropoda</taxon>
        <taxon>Hexapoda</taxon>
        <taxon>Insecta</taxon>
        <taxon>Pterygota</taxon>
        <taxon>Neoptera</taxon>
        <taxon>Endopterygota</taxon>
        <taxon>Lepidoptera</taxon>
        <taxon>Glossata</taxon>
        <taxon>Ditrysia</taxon>
        <taxon>Papilionoidea</taxon>
        <taxon>Pieridae</taxon>
        <taxon>Dismorphiinae</taxon>
        <taxon>Leptidea</taxon>
    </lineage>
</organism>
<evidence type="ECO:0000313" key="3">
    <source>
        <dbReference type="Proteomes" id="UP000324832"/>
    </source>
</evidence>
<dbReference type="PANTHER" id="PTHR14898">
    <property type="entry name" value="ENHANCER OF POLYCOMB"/>
    <property type="match status" value="1"/>
</dbReference>
<dbReference type="GO" id="GO:0006357">
    <property type="term" value="P:regulation of transcription by RNA polymerase II"/>
    <property type="evidence" value="ECO:0007669"/>
    <property type="project" value="InterPro"/>
</dbReference>
<evidence type="ECO:0000313" key="2">
    <source>
        <dbReference type="EMBL" id="VVD01360.1"/>
    </source>
</evidence>
<name>A0A5E4QT84_9NEOP</name>
<feature type="compositionally biased region" description="Acidic residues" evidence="1">
    <location>
        <begin position="27"/>
        <end position="40"/>
    </location>
</feature>
<feature type="region of interest" description="Disordered" evidence="1">
    <location>
        <begin position="1"/>
        <end position="40"/>
    </location>
</feature>
<feature type="compositionally biased region" description="Basic residues" evidence="1">
    <location>
        <begin position="11"/>
        <end position="21"/>
    </location>
</feature>
<feature type="region of interest" description="Disordered" evidence="1">
    <location>
        <begin position="230"/>
        <end position="272"/>
    </location>
</feature>
<accession>A0A5E4QT84</accession>
<dbReference type="InterPro" id="IPR024943">
    <property type="entry name" value="Enhancer_polycomb"/>
</dbReference>
<dbReference type="EMBL" id="FZQP02005332">
    <property type="protein sequence ID" value="VVD01360.1"/>
    <property type="molecule type" value="Genomic_DNA"/>
</dbReference>
<keyword evidence="3" id="KW-1185">Reference proteome</keyword>
<dbReference type="GO" id="GO:0035267">
    <property type="term" value="C:NuA4 histone acetyltransferase complex"/>
    <property type="evidence" value="ECO:0007669"/>
    <property type="project" value="InterPro"/>
</dbReference>
<evidence type="ECO:0000256" key="1">
    <source>
        <dbReference type="SAM" id="MobiDB-lite"/>
    </source>
</evidence>
<reference evidence="2 3" key="1">
    <citation type="submission" date="2017-07" db="EMBL/GenBank/DDBJ databases">
        <authorList>
            <person name="Talla V."/>
            <person name="Backstrom N."/>
        </authorList>
    </citation>
    <scope>NUCLEOTIDE SEQUENCE [LARGE SCALE GENOMIC DNA]</scope>
</reference>
<protein>
    <submittedName>
        <fullName evidence="2">Uncharacterized protein</fullName>
    </submittedName>
</protein>
<feature type="compositionally biased region" description="Basic and acidic residues" evidence="1">
    <location>
        <begin position="1"/>
        <end position="10"/>
    </location>
</feature>
<proteinExistence type="predicted"/>
<dbReference type="Proteomes" id="UP000324832">
    <property type="component" value="Unassembled WGS sequence"/>
</dbReference>
<feature type="non-terminal residue" evidence="2">
    <location>
        <position position="1"/>
    </location>
</feature>
<sequence length="1299" mass="144353">APPAARDLRQRAHHPHARGGPRRPLWEEQETPEYDMDSEDERWLKQQRLPELTELKFEQMMDKLEKSSGQTVVTLNEAKLLLERQDDLIIAVYDYWLNKRLTTQHPLVLSVKTESRPGQSANNPYLAFRRRTEKMQTRKNRKNDESSYEKMLKLRRELASALSLLEMVSRREKVKREMVRLTALLAERRYAAGDFTTTLPEPARTPLSAVAISSNSFRREYNTVQQHFTLRPPSTTLDQPRQREKRPYKRRKHRHHTPSSVQETRECTSSEEECVSPVEDGPFAFRRKPGCFYEMEDLESQRLRTPKVISRDYHTSGKHPWRHAFRQHLSKDPHLWIDGDKDTPDSAEFNLDIGNVKLNSSDVKMDISDIKMEISDVKMDISDVKMEISDIKIGTSEVKLNDIKVEPIDIDMGECTVNSENCVEEVESNAYSEVNSERTIDNVVWGNLRQAVRKRALSSSSDCDSDESLLPVEREFQSFVKEVQEKWLHFRPKTPPPTSPNESRPEDLFQISLDTPLSVEIIQEPPSGSLDTFTTSEFTLGDLYGDINPEADNGSLENSNEDLFSENFTGLTEAQVESILSETDLKALDEDLSKDDKKVTDDLLEELVKDVDGKSFLLQGQSLDWRAGSGPKRKRDVFGSSNVQVKGLAKEPIYIETVPPKDIRFTSSGVASVASVVTAVSAGKAAGRRLAAPLVQLAPAGLHKPLQLHHPSVVVNPVHHVTPSKLKVLHAHPLTHTQRAQLLAQNRQLAQIPAAVVSLATIGDAKPPAALLKAAPGSVAQFFEIKSGQLSKGPHLVNVLRQPQPQVKSGVARVDFNDAKKRHVVFDGTLKGNMAAATRPHRISLDGRQIVRATLPVRPPIRHQIQLKNHRLQVATPIRATSEPSTSIAIAPTKTASIPSAVVANLLQKNVLPKGQKIAISGPGGQALSANVQAIAFTTAQLKARQGRLIAQPRPTPVSEMVEASTAPVATSSNAANITADTSMTTESGDAPTNGTVRRRPTDNLPMEVTVVKSVSVHHQCDQIVCQDGQSDPIVLWQRGESFCKPIEKCLSRATNSVKSMFNGNTSSSVLTGDTRTKPVVDNSIGKYSLYKIVCLDGKVLVCKNLMDLGLVNSRNNTCTVNQHNVNNEAKTSYYDKNTNQNNLNSKIIKKCSKARPKMSCKDGIMKSCKKFKNIGGDSKNGEKKIQVAANHNLNINVKADDNTDKTANMPALDTNMITNNMVMDKPIPTNVASTNTNLDNINVTFTVKDAEIDPTVDKTNTINSSTCYLDEHKNIQYYVTSVCLTCTVESVCADYLSE</sequence>
<feature type="non-terminal residue" evidence="2">
    <location>
        <position position="1299"/>
    </location>
</feature>
<gene>
    <name evidence="2" type="ORF">LSINAPIS_LOCUS11800</name>
</gene>
<feature type="compositionally biased region" description="Polar residues" evidence="1">
    <location>
        <begin position="230"/>
        <end position="239"/>
    </location>
</feature>